<accession>A0AA95NF12</accession>
<reference evidence="1" key="1">
    <citation type="submission" date="2023-01" db="EMBL/GenBank/DDBJ databases">
        <title>Whole genome sequence of Paucibacter sp. S2-9 isolated from pond sediment.</title>
        <authorList>
            <person name="Jung J.Y."/>
        </authorList>
    </citation>
    <scope>NUCLEOTIDE SEQUENCE</scope>
    <source>
        <strain evidence="1">S2-9</strain>
    </source>
</reference>
<proteinExistence type="predicted"/>
<sequence length="190" mass="20637">MRARLKLHAQALGWPGLLGLLLLLAAAALALGLTPRWEAQASQWEAEAGRLQRQLRAQKLAAAAATPGAQATLTPAQWQLGLPSGEQRQQRLADLLELGLRQGLVSVRTEHRLTVDVSAGLERLRITMPVQGGYAQLRGYIDAALLQDPGLSLDSLKLRRANPQTPEVEAELLWSLHARHAAAPEQEAPR</sequence>
<evidence type="ECO:0000313" key="1">
    <source>
        <dbReference type="EMBL" id="WIT13090.1"/>
    </source>
</evidence>
<dbReference type="AlphaFoldDB" id="A0AA95NF12"/>
<dbReference type="Proteomes" id="UP001177769">
    <property type="component" value="Chromosome"/>
</dbReference>
<name>A0AA95NF12_9BURK</name>
<evidence type="ECO:0008006" key="3">
    <source>
        <dbReference type="Google" id="ProtNLM"/>
    </source>
</evidence>
<keyword evidence="2" id="KW-1185">Reference proteome</keyword>
<protein>
    <recommendedName>
        <fullName evidence="3">General secretion pathway protein GspM</fullName>
    </recommendedName>
</protein>
<gene>
    <name evidence="1" type="ORF">PFX98_05640</name>
</gene>
<dbReference type="KEGG" id="pais:PFX98_05640"/>
<organism evidence="1 2">
    <name type="scientific">Paucibacter sediminis</name>
    <dbReference type="NCBI Taxonomy" id="3019553"/>
    <lineage>
        <taxon>Bacteria</taxon>
        <taxon>Pseudomonadati</taxon>
        <taxon>Pseudomonadota</taxon>
        <taxon>Betaproteobacteria</taxon>
        <taxon>Burkholderiales</taxon>
        <taxon>Sphaerotilaceae</taxon>
        <taxon>Roseateles</taxon>
    </lineage>
</organism>
<evidence type="ECO:0000313" key="2">
    <source>
        <dbReference type="Proteomes" id="UP001177769"/>
    </source>
</evidence>
<dbReference type="RefSeq" id="WP_285234193.1">
    <property type="nucleotide sequence ID" value="NZ_CP116346.1"/>
</dbReference>
<dbReference type="EMBL" id="CP116346">
    <property type="protein sequence ID" value="WIT13090.1"/>
    <property type="molecule type" value="Genomic_DNA"/>
</dbReference>